<evidence type="ECO:0000313" key="1">
    <source>
        <dbReference type="EMBL" id="RNI22032.1"/>
    </source>
</evidence>
<accession>A0A3M9M904</accession>
<comment type="caution">
    <text evidence="1">The sequence shown here is derived from an EMBL/GenBank/DDBJ whole genome shotgun (WGS) entry which is preliminary data.</text>
</comment>
<evidence type="ECO:0000313" key="2">
    <source>
        <dbReference type="Proteomes" id="UP000272117"/>
    </source>
</evidence>
<sequence>MSHIPWQAMRNILQIDSDNIGGLEAVFYTAHSNIDFSRFQEYDRLRLIGDITLKPGATWGMLTFTRQTLGFNLVPTRDRRVLTYGH</sequence>
<dbReference type="EMBL" id="RJJD01000023">
    <property type="protein sequence ID" value="RNI22032.1"/>
    <property type="molecule type" value="Genomic_DNA"/>
</dbReference>
<dbReference type="Proteomes" id="UP000272117">
    <property type="component" value="Unassembled WGS sequence"/>
</dbReference>
<proteinExistence type="predicted"/>
<gene>
    <name evidence="1" type="ORF">EFB08_23150</name>
</gene>
<dbReference type="AlphaFoldDB" id="A0A3M9M904"/>
<reference evidence="1 2" key="1">
    <citation type="submission" date="2018-11" db="EMBL/GenBank/DDBJ databases">
        <title>Rufibacter latericius sp. nov., isolated from water in Baiyang Lake.</title>
        <authorList>
            <person name="Yang Y."/>
        </authorList>
    </citation>
    <scope>NUCLEOTIDE SEQUENCE [LARGE SCALE GENOMIC DNA]</scope>
    <source>
        <strain evidence="1 2">R-22-1c-1</strain>
    </source>
</reference>
<protein>
    <submittedName>
        <fullName evidence="1">Uncharacterized protein</fullName>
    </submittedName>
</protein>
<keyword evidence="2" id="KW-1185">Reference proteome</keyword>
<organism evidence="1 2">
    <name type="scientific">Rufibacter latericius</name>
    <dbReference type="NCBI Taxonomy" id="2487040"/>
    <lineage>
        <taxon>Bacteria</taxon>
        <taxon>Pseudomonadati</taxon>
        <taxon>Bacteroidota</taxon>
        <taxon>Cytophagia</taxon>
        <taxon>Cytophagales</taxon>
        <taxon>Hymenobacteraceae</taxon>
        <taxon>Rufibacter</taxon>
    </lineage>
</organism>
<name>A0A3M9M904_9BACT</name>